<evidence type="ECO:0000313" key="2">
    <source>
        <dbReference type="Proteomes" id="UP000191160"/>
    </source>
</evidence>
<organism evidence="1 2">
    <name type="scientific">Acinetobacter amyesii</name>
    <dbReference type="NCBI Taxonomy" id="2942470"/>
    <lineage>
        <taxon>Bacteria</taxon>
        <taxon>Pseudomonadati</taxon>
        <taxon>Pseudomonadota</taxon>
        <taxon>Gammaproteobacteria</taxon>
        <taxon>Moraxellales</taxon>
        <taxon>Moraxellaceae</taxon>
        <taxon>Acinetobacter</taxon>
    </lineage>
</organism>
<keyword evidence="2" id="KW-1185">Reference proteome</keyword>
<accession>A0A1T1GUY0</accession>
<name>A0A1T1GUY0_9GAMM</name>
<dbReference type="AlphaFoldDB" id="A0A1T1GUY0"/>
<comment type="caution">
    <text evidence="1">The sequence shown here is derived from an EMBL/GenBank/DDBJ whole genome shotgun (WGS) entry which is preliminary data.</text>
</comment>
<dbReference type="RefSeq" id="WP_078190811.1">
    <property type="nucleotide sequence ID" value="NZ_JAMCOZ010000009.1"/>
</dbReference>
<reference evidence="1 2" key="1">
    <citation type="submission" date="2017-02" db="EMBL/GenBank/DDBJ databases">
        <title>Acinetobacter sp. ANC 4945, whole genome shotgun sequencing project.</title>
        <authorList>
            <person name="Radolfova-Krizova L."/>
            <person name="Al Atrouni A."/>
            <person name="Nemec A."/>
        </authorList>
    </citation>
    <scope>NUCLEOTIDE SEQUENCE [LARGE SCALE GENOMIC DNA]</scope>
    <source>
        <strain evidence="1 2">ANC 4945</strain>
    </source>
</reference>
<dbReference type="Proteomes" id="UP000191160">
    <property type="component" value="Unassembled WGS sequence"/>
</dbReference>
<evidence type="ECO:0000313" key="1">
    <source>
        <dbReference type="EMBL" id="OOV81247.1"/>
    </source>
</evidence>
<dbReference type="EMBL" id="MVKX01000007">
    <property type="protein sequence ID" value="OOV81247.1"/>
    <property type="molecule type" value="Genomic_DNA"/>
</dbReference>
<sequence length="131" mass="13850">MSVNTSLEAGLAAIQAHVNFLDGGTQNATVVFFDDGKPADVTDPINQSAKLVTLTLPKPCFKSLGADYIELQQTDAALVTKAGVATWARIYSGSGKVYVDLEVGTHITLANPDLPLGSTLMINSFKIRPSI</sequence>
<gene>
    <name evidence="1" type="ORF">B1202_11870</name>
</gene>
<proteinExistence type="predicted"/>
<protein>
    <submittedName>
        <fullName evidence="1">Uncharacterized protein</fullName>
    </submittedName>
</protein>